<keyword evidence="3" id="KW-1185">Reference proteome</keyword>
<proteinExistence type="predicted"/>
<dbReference type="Proteomes" id="UP000244225">
    <property type="component" value="Unassembled WGS sequence"/>
</dbReference>
<feature type="transmembrane region" description="Helical" evidence="1">
    <location>
        <begin position="20"/>
        <end position="39"/>
    </location>
</feature>
<comment type="caution">
    <text evidence="2">The sequence shown here is derived from an EMBL/GenBank/DDBJ whole genome shotgun (WGS) entry which is preliminary data.</text>
</comment>
<name>A0A2T5YM11_9BACT</name>
<reference evidence="2 3" key="1">
    <citation type="submission" date="2018-04" db="EMBL/GenBank/DDBJ databases">
        <title>Genomic Encyclopedia of Archaeal and Bacterial Type Strains, Phase II (KMG-II): from individual species to whole genera.</title>
        <authorList>
            <person name="Goeker M."/>
        </authorList>
    </citation>
    <scope>NUCLEOTIDE SEQUENCE [LARGE SCALE GENOMIC DNA]</scope>
    <source>
        <strain evidence="2 3">DSM 100162</strain>
    </source>
</reference>
<evidence type="ECO:0000313" key="3">
    <source>
        <dbReference type="Proteomes" id="UP000244225"/>
    </source>
</evidence>
<dbReference type="AlphaFoldDB" id="A0A2T5YM11"/>
<keyword evidence="1" id="KW-0472">Membrane</keyword>
<sequence>MPGAGIWPVTHGVRESPDSLLYFVDVITLSQYYVSFTMVKKYKCFVSMNT</sequence>
<gene>
    <name evidence="2" type="ORF">C8N40_103436</name>
</gene>
<accession>A0A2T5YM11</accession>
<organism evidence="2 3">
    <name type="scientific">Pontibacter mucosus</name>
    <dbReference type="NCBI Taxonomy" id="1649266"/>
    <lineage>
        <taxon>Bacteria</taxon>
        <taxon>Pseudomonadati</taxon>
        <taxon>Bacteroidota</taxon>
        <taxon>Cytophagia</taxon>
        <taxon>Cytophagales</taxon>
        <taxon>Hymenobacteraceae</taxon>
        <taxon>Pontibacter</taxon>
    </lineage>
</organism>
<evidence type="ECO:0000313" key="2">
    <source>
        <dbReference type="EMBL" id="PTX20359.1"/>
    </source>
</evidence>
<keyword evidence="1" id="KW-0812">Transmembrane</keyword>
<dbReference type="EMBL" id="QBKI01000003">
    <property type="protein sequence ID" value="PTX20359.1"/>
    <property type="molecule type" value="Genomic_DNA"/>
</dbReference>
<protein>
    <submittedName>
        <fullName evidence="2">Uncharacterized protein</fullName>
    </submittedName>
</protein>
<evidence type="ECO:0000256" key="1">
    <source>
        <dbReference type="SAM" id="Phobius"/>
    </source>
</evidence>
<keyword evidence="1" id="KW-1133">Transmembrane helix</keyword>